<keyword evidence="3" id="KW-0809">Transit peptide</keyword>
<comment type="similarity">
    <text evidence="2">Belongs to the bacterial ribosomal protein bL35 family.</text>
</comment>
<evidence type="ECO:0000256" key="6">
    <source>
        <dbReference type="ARBA" id="ARBA00023274"/>
    </source>
</evidence>
<dbReference type="PANTHER" id="PTHR15909">
    <property type="entry name" value="39S RIBOSOMAL PROTEIN L35, MITOCHONDRIAL"/>
    <property type="match status" value="1"/>
</dbReference>
<dbReference type="GO" id="GO:0005739">
    <property type="term" value="C:mitochondrion"/>
    <property type="evidence" value="ECO:0007669"/>
    <property type="project" value="UniProtKB-SubCell"/>
</dbReference>
<evidence type="ECO:0000256" key="7">
    <source>
        <dbReference type="ARBA" id="ARBA00035273"/>
    </source>
</evidence>
<dbReference type="AlphaFoldDB" id="A0A1B6MMU8"/>
<dbReference type="Pfam" id="PF01632">
    <property type="entry name" value="Ribosomal_L35p"/>
    <property type="match status" value="1"/>
</dbReference>
<dbReference type="InterPro" id="IPR021137">
    <property type="entry name" value="Ribosomal_bL35-like"/>
</dbReference>
<keyword evidence="4" id="KW-0689">Ribosomal protein</keyword>
<dbReference type="GO" id="GO:1990904">
    <property type="term" value="C:ribonucleoprotein complex"/>
    <property type="evidence" value="ECO:0007669"/>
    <property type="project" value="UniProtKB-KW"/>
</dbReference>
<evidence type="ECO:0000313" key="9">
    <source>
        <dbReference type="EMBL" id="JAT37189.1"/>
    </source>
</evidence>
<proteinExistence type="inferred from homology"/>
<dbReference type="GO" id="GO:0005840">
    <property type="term" value="C:ribosome"/>
    <property type="evidence" value="ECO:0007669"/>
    <property type="project" value="UniProtKB-KW"/>
</dbReference>
<keyword evidence="5" id="KW-0496">Mitochondrion</keyword>
<dbReference type="EMBL" id="GEBQ01002788">
    <property type="protein sequence ID" value="JAT37189.1"/>
    <property type="molecule type" value="Transcribed_RNA"/>
</dbReference>
<sequence>MLRSVLAVVHQATKNARCLGLSLRTSTPVNYLSPTLFSSRNLIESSSRNFSVCLASGGLTNPLQIGGYSSPGFLQPKPVLTESIRTNIKFSKNKGKRKTVKVVLKKFYRLHWGCWIHAKCGRQKRLYKKSAARRRRLQYHVFSNATQSWLLDKMVTRYWRKPKFYVDDPYESYHTRNEFRLTRFKPHQPFL</sequence>
<dbReference type="SUPFAM" id="SSF143034">
    <property type="entry name" value="L35p-like"/>
    <property type="match status" value="1"/>
</dbReference>
<evidence type="ECO:0000256" key="3">
    <source>
        <dbReference type="ARBA" id="ARBA00022946"/>
    </source>
</evidence>
<dbReference type="InterPro" id="IPR037229">
    <property type="entry name" value="Ribosomal_bL35_sf"/>
</dbReference>
<name>A0A1B6MMU8_9HEMI</name>
<keyword evidence="6" id="KW-0687">Ribonucleoprotein</keyword>
<evidence type="ECO:0000256" key="2">
    <source>
        <dbReference type="ARBA" id="ARBA00006598"/>
    </source>
</evidence>
<organism evidence="9">
    <name type="scientific">Graphocephala atropunctata</name>
    <dbReference type="NCBI Taxonomy" id="36148"/>
    <lineage>
        <taxon>Eukaryota</taxon>
        <taxon>Metazoa</taxon>
        <taxon>Ecdysozoa</taxon>
        <taxon>Arthropoda</taxon>
        <taxon>Hexapoda</taxon>
        <taxon>Insecta</taxon>
        <taxon>Pterygota</taxon>
        <taxon>Neoptera</taxon>
        <taxon>Paraneoptera</taxon>
        <taxon>Hemiptera</taxon>
        <taxon>Auchenorrhyncha</taxon>
        <taxon>Membracoidea</taxon>
        <taxon>Cicadellidae</taxon>
        <taxon>Cicadellinae</taxon>
        <taxon>Cicadellini</taxon>
        <taxon>Graphocephala</taxon>
    </lineage>
</organism>
<evidence type="ECO:0000256" key="1">
    <source>
        <dbReference type="ARBA" id="ARBA00004173"/>
    </source>
</evidence>
<accession>A0A1B6MMU8</accession>
<gene>
    <name evidence="9" type="ORF">g.10124</name>
</gene>
<dbReference type="PANTHER" id="PTHR15909:SF0">
    <property type="entry name" value="LARGE RIBOSOMAL SUBUNIT PROTEIN BL35M"/>
    <property type="match status" value="1"/>
</dbReference>
<evidence type="ECO:0000256" key="8">
    <source>
        <dbReference type="ARBA" id="ARBA00035418"/>
    </source>
</evidence>
<reference evidence="9" key="1">
    <citation type="submission" date="2015-11" db="EMBL/GenBank/DDBJ databases">
        <title>De novo transcriptome assembly of four potential Pierce s Disease insect vectors from Arizona vineyards.</title>
        <authorList>
            <person name="Tassone E.E."/>
        </authorList>
    </citation>
    <scope>NUCLEOTIDE SEQUENCE</scope>
</reference>
<dbReference type="GO" id="GO:0006412">
    <property type="term" value="P:translation"/>
    <property type="evidence" value="ECO:0007669"/>
    <property type="project" value="InterPro"/>
</dbReference>
<protein>
    <recommendedName>
        <fullName evidence="7">Large ribosomal subunit protein bL35m</fullName>
    </recommendedName>
    <alternativeName>
        <fullName evidence="8">39S ribosomal protein L35, mitochondrial</fullName>
    </alternativeName>
</protein>
<dbReference type="InterPro" id="IPR019338">
    <property type="entry name" value="Ribosomal_bL35m"/>
</dbReference>
<comment type="subcellular location">
    <subcellularLocation>
        <location evidence="1">Mitochondrion</location>
    </subcellularLocation>
</comment>
<evidence type="ECO:0000256" key="4">
    <source>
        <dbReference type="ARBA" id="ARBA00022980"/>
    </source>
</evidence>
<dbReference type="GO" id="GO:0003735">
    <property type="term" value="F:structural constituent of ribosome"/>
    <property type="evidence" value="ECO:0007669"/>
    <property type="project" value="InterPro"/>
</dbReference>
<evidence type="ECO:0000256" key="5">
    <source>
        <dbReference type="ARBA" id="ARBA00023128"/>
    </source>
</evidence>